<name>H1KDA1_METEX</name>
<protein>
    <submittedName>
        <fullName evidence="2">Uncharacterized protein</fullName>
    </submittedName>
</protein>
<feature type="compositionally biased region" description="Basic and acidic residues" evidence="1">
    <location>
        <begin position="41"/>
        <end position="50"/>
    </location>
</feature>
<dbReference type="EMBL" id="AGJK01000008">
    <property type="protein sequence ID" value="EHP94532.1"/>
    <property type="molecule type" value="Genomic_DNA"/>
</dbReference>
<evidence type="ECO:0000313" key="2">
    <source>
        <dbReference type="EMBL" id="EHP94532.1"/>
    </source>
</evidence>
<evidence type="ECO:0000256" key="1">
    <source>
        <dbReference type="SAM" id="MobiDB-lite"/>
    </source>
</evidence>
<dbReference type="AlphaFoldDB" id="H1KDA1"/>
<reference evidence="2 3" key="1">
    <citation type="submission" date="2011-09" db="EMBL/GenBank/DDBJ databases">
        <title>The draft genome of Methylobacterium extorquens DSM 13060.</title>
        <authorList>
            <consortium name="US DOE Joint Genome Institute (JGI-PGF)"/>
            <person name="Lucas S."/>
            <person name="Han J."/>
            <person name="Lapidus A."/>
            <person name="Cheng J.-F."/>
            <person name="Goodwin L."/>
            <person name="Pitluck S."/>
            <person name="Peters L."/>
            <person name="Land M.L."/>
            <person name="Hauser L."/>
            <person name="Koskimaki J."/>
            <person name="Halonen O."/>
            <person name="Pirttila A."/>
            <person name="Frank C."/>
            <person name="Woyke T.J."/>
        </authorList>
    </citation>
    <scope>NUCLEOTIDE SEQUENCE [LARGE SCALE GENOMIC DNA]</scope>
    <source>
        <strain evidence="2 3">DSM 13060</strain>
    </source>
</reference>
<comment type="caution">
    <text evidence="2">The sequence shown here is derived from an EMBL/GenBank/DDBJ whole genome shotgun (WGS) entry which is preliminary data.</text>
</comment>
<sequence>MTRSLKQDHLGLCCSPEFTAHVLGDHVVAAAVENDDRTVHRQMLARESKRSSSSRSTGSQGKRAQATSAIDV</sequence>
<dbReference type="Proteomes" id="UP000004382">
    <property type="component" value="Unassembled WGS sequence"/>
</dbReference>
<gene>
    <name evidence="2" type="ORF">MetexDRAFT_0613</name>
</gene>
<organism evidence="2 3">
    <name type="scientific">Methylorubrum extorquens DSM 13060</name>
    <dbReference type="NCBI Taxonomy" id="882800"/>
    <lineage>
        <taxon>Bacteria</taxon>
        <taxon>Pseudomonadati</taxon>
        <taxon>Pseudomonadota</taxon>
        <taxon>Alphaproteobacteria</taxon>
        <taxon>Hyphomicrobiales</taxon>
        <taxon>Methylobacteriaceae</taxon>
        <taxon>Methylorubrum</taxon>
    </lineage>
</organism>
<feature type="compositionally biased region" description="Low complexity" evidence="1">
    <location>
        <begin position="51"/>
        <end position="63"/>
    </location>
</feature>
<feature type="region of interest" description="Disordered" evidence="1">
    <location>
        <begin position="41"/>
        <end position="72"/>
    </location>
</feature>
<evidence type="ECO:0000313" key="3">
    <source>
        <dbReference type="Proteomes" id="UP000004382"/>
    </source>
</evidence>
<proteinExistence type="predicted"/>
<accession>H1KDA1</accession>